<reference evidence="6 7" key="1">
    <citation type="submission" date="2018-06" db="EMBL/GenBank/DDBJ databases">
        <authorList>
            <consortium name="Pathogen Informatics"/>
            <person name="Doyle S."/>
        </authorList>
    </citation>
    <scope>NUCLEOTIDE SEQUENCE [LARGE SCALE GENOMIC DNA]</scope>
    <source>
        <strain evidence="6 7">NCTC11978</strain>
    </source>
</reference>
<gene>
    <name evidence="6" type="primary">virB4_2</name>
    <name evidence="6" type="ORF">NCTC11978_03339</name>
</gene>
<evidence type="ECO:0000259" key="5">
    <source>
        <dbReference type="Pfam" id="PF03135"/>
    </source>
</evidence>
<keyword evidence="4" id="KW-1133">Transmembrane helix</keyword>
<dbReference type="Gene3D" id="3.40.50.300">
    <property type="entry name" value="P-loop containing nucleotide triphosphate hydrolases"/>
    <property type="match status" value="1"/>
</dbReference>
<evidence type="ECO:0000256" key="1">
    <source>
        <dbReference type="ARBA" id="ARBA00006512"/>
    </source>
</evidence>
<evidence type="ECO:0000256" key="3">
    <source>
        <dbReference type="ARBA" id="ARBA00022840"/>
    </source>
</evidence>
<dbReference type="Pfam" id="PF03135">
    <property type="entry name" value="CagE_TrbE_VirB"/>
    <property type="match status" value="1"/>
</dbReference>
<dbReference type="InterPro" id="IPR051162">
    <property type="entry name" value="T4SS_component"/>
</dbReference>
<keyword evidence="3" id="KW-0067">ATP-binding</keyword>
<keyword evidence="4" id="KW-0812">Transmembrane</keyword>
<dbReference type="InterPro" id="IPR018145">
    <property type="entry name" value="CagE_TrbE_VirB_cntrl_dom"/>
</dbReference>
<accession>A0A378KLE5</accession>
<dbReference type="InterPro" id="IPR027417">
    <property type="entry name" value="P-loop_NTPase"/>
</dbReference>
<organism evidence="6 7">
    <name type="scientific">Legionella feeleii</name>
    <dbReference type="NCBI Taxonomy" id="453"/>
    <lineage>
        <taxon>Bacteria</taxon>
        <taxon>Pseudomonadati</taxon>
        <taxon>Pseudomonadota</taxon>
        <taxon>Gammaproteobacteria</taxon>
        <taxon>Legionellales</taxon>
        <taxon>Legionellaceae</taxon>
        <taxon>Legionella</taxon>
    </lineage>
</organism>
<dbReference type="GO" id="GO:0005524">
    <property type="term" value="F:ATP binding"/>
    <property type="evidence" value="ECO:0007669"/>
    <property type="project" value="UniProtKB-KW"/>
</dbReference>
<feature type="transmembrane region" description="Helical" evidence="4">
    <location>
        <begin position="55"/>
        <end position="74"/>
    </location>
</feature>
<evidence type="ECO:0000256" key="4">
    <source>
        <dbReference type="SAM" id="Phobius"/>
    </source>
</evidence>
<name>A0A378KLE5_9GAMM</name>
<protein>
    <submittedName>
        <fullName evidence="6">Protein LvhB4</fullName>
    </submittedName>
</protein>
<evidence type="ECO:0000313" key="6">
    <source>
        <dbReference type="EMBL" id="STX88322.1"/>
    </source>
</evidence>
<proteinExistence type="inferred from homology"/>
<dbReference type="EMBL" id="UGNY01000002">
    <property type="protein sequence ID" value="STX88322.1"/>
    <property type="molecule type" value="Genomic_DNA"/>
</dbReference>
<dbReference type="SUPFAM" id="SSF52540">
    <property type="entry name" value="P-loop containing nucleoside triphosphate hydrolases"/>
    <property type="match status" value="1"/>
</dbReference>
<dbReference type="RefSeq" id="WP_115176530.1">
    <property type="nucleotide sequence ID" value="NZ_UGNY01000002.1"/>
</dbReference>
<keyword evidence="2" id="KW-0547">Nucleotide-binding</keyword>
<feature type="domain" description="CagE TrbE VirB component of type IV transporter system central" evidence="5">
    <location>
        <begin position="278"/>
        <end position="473"/>
    </location>
</feature>
<evidence type="ECO:0000313" key="7">
    <source>
        <dbReference type="Proteomes" id="UP000254033"/>
    </source>
</evidence>
<dbReference type="PANTHER" id="PTHR30121">
    <property type="entry name" value="UNCHARACTERIZED PROTEIN YJGR-RELATED"/>
    <property type="match status" value="1"/>
</dbReference>
<dbReference type="Proteomes" id="UP000254033">
    <property type="component" value="Unassembled WGS sequence"/>
</dbReference>
<dbReference type="PANTHER" id="PTHR30121:SF12">
    <property type="entry name" value="TYPE IV SECRETION SYSTEM PROTEIN CAGE"/>
    <property type="match status" value="1"/>
</dbReference>
<comment type="similarity">
    <text evidence="1">Belongs to the TrbE/VirB4 family.</text>
</comment>
<feature type="transmembrane region" description="Helical" evidence="4">
    <location>
        <begin position="30"/>
        <end position="48"/>
    </location>
</feature>
<sequence length="904" mass="100914">MGLASRFLQKDLLARAMTRSTQIGGVPFQFALYNIALFVLLGIVFYLISAKGLSLVIALGCMGLSHLVMMIISLQEEKALALLLANAGLCKATPFTGTHSYSPLTASVVRRKAEENPVSRHLPWTHLHDEHTVMTKRGDLIQVLTLEGLGADTLDESVIDEAKALRNRFLYQMAKSDLAVSFYLIKRPAEVLTHGNYPEGYSRAFNARYQAALAHQARFQNRLYVVLMLKAPPFRKKNPAAAGMLARLHTLNEASARFISLYKECHCRRLGQVSASSANSELLSFLSELVNLEQRPVRKPLGALNEVLPRTTAHFARRRGVIQLQGADGRSRFAAMLSLKEYPEETHACLLDTLLKAPCELIVCQSFLFKAKPQAIRELTKQQRKMAQTDDSVRLADALLLAVEEVKAGQAAYGEHHLSLCVVADDMKRLHEAIHDLESRLNQEAGLITVREEANVELAFWAQLPGNQAYRIRQSLISSLNVAGFASLHGMPEGKASGNHWGEAFTVLETAAGTPYYFSLHVGEVGNAIFIGPMGGGKTLMLSALLAFSMKFGGWRFVFDKDRSMEVLVRALEGSYHVIKPGEPSGMAPLSLPDTPENRVFNQLLLKQLLSVNGVLSSQESKCIEEAVTGIYDLEPALRQYRHLAPFFGVSEPGSLRERFNRFHSDGQYAWVFDNAHDAFTVSTQLTGHDIGKLLRPAFAEVSTAVLMYLFHRLGECLDSSPTLVLIPEGWKALKDPFFQEQLEDWSRTPRKNNMALVMDTQNPEELAKSAAGSAIAREARTQVYFAHSEARWADYRQFNLSEREFEIIKEVLPSMGGYFFLLKQGGKSVIARLNLSGMDADLRILSSNLARAYLLDAIRSKTGDTPADWLPAYERLSLILSRDYGNDFSRLKPQFERLWEQYR</sequence>
<keyword evidence="4" id="KW-0472">Membrane</keyword>
<dbReference type="AlphaFoldDB" id="A0A378KLE5"/>
<evidence type="ECO:0000256" key="2">
    <source>
        <dbReference type="ARBA" id="ARBA00022741"/>
    </source>
</evidence>